<protein>
    <submittedName>
        <fullName evidence="2">NAD(P)H dehydrogenase (Quinone)</fullName>
    </submittedName>
</protein>
<dbReference type="AlphaFoldDB" id="A0A288QP44"/>
<proteinExistence type="predicted"/>
<dbReference type="PANTHER" id="PTHR47129:SF1">
    <property type="entry name" value="NMRA-LIKE DOMAIN-CONTAINING PROTEIN"/>
    <property type="match status" value="1"/>
</dbReference>
<evidence type="ECO:0000313" key="3">
    <source>
        <dbReference type="Proteomes" id="UP000254912"/>
    </source>
</evidence>
<dbReference type="Gene3D" id="3.40.50.720">
    <property type="entry name" value="NAD(P)-binding Rossmann-like Domain"/>
    <property type="match status" value="1"/>
</dbReference>
<dbReference type="PANTHER" id="PTHR47129">
    <property type="entry name" value="QUINONE OXIDOREDUCTASE 2"/>
    <property type="match status" value="1"/>
</dbReference>
<dbReference type="CDD" id="cd05269">
    <property type="entry name" value="TMR_SDR_a"/>
    <property type="match status" value="1"/>
</dbReference>
<name>A0A288QP44_9LACO</name>
<dbReference type="InterPro" id="IPR052718">
    <property type="entry name" value="NmrA-type_oxidoreductase"/>
</dbReference>
<evidence type="ECO:0000313" key="2">
    <source>
        <dbReference type="EMBL" id="RDL05242.1"/>
    </source>
</evidence>
<dbReference type="GeneID" id="94546603"/>
<evidence type="ECO:0000259" key="1">
    <source>
        <dbReference type="Pfam" id="PF13460"/>
    </source>
</evidence>
<dbReference type="EMBL" id="QRAS01000003">
    <property type="protein sequence ID" value="RDL05242.1"/>
    <property type="molecule type" value="Genomic_DNA"/>
</dbReference>
<gene>
    <name evidence="2" type="ORF">DFP99_1190</name>
</gene>
<dbReference type="Proteomes" id="UP000254912">
    <property type="component" value="Unassembled WGS sequence"/>
</dbReference>
<dbReference type="InterPro" id="IPR036291">
    <property type="entry name" value="NAD(P)-bd_dom_sf"/>
</dbReference>
<dbReference type="OrthoDB" id="152510at2"/>
<keyword evidence="3" id="KW-1185">Reference proteome</keyword>
<dbReference type="KEGG" id="wso:WSWS_01418"/>
<accession>A0A288QP44</accession>
<dbReference type="RefSeq" id="WP_070230598.1">
    <property type="nucleotide sequence ID" value="NZ_BJYO01000005.1"/>
</dbReference>
<dbReference type="Gene3D" id="3.90.25.10">
    <property type="entry name" value="UDP-galactose 4-epimerase, domain 1"/>
    <property type="match status" value="1"/>
</dbReference>
<reference evidence="2 3" key="1">
    <citation type="submission" date="2018-07" db="EMBL/GenBank/DDBJ databases">
        <title>Genomic Encyclopedia of Type Strains, Phase III (KMG-III): the genomes of soil and plant-associated and newly described type strains.</title>
        <authorList>
            <person name="Whitman W."/>
        </authorList>
    </citation>
    <scope>NUCLEOTIDE SEQUENCE [LARGE SCALE GENOMIC DNA]</scope>
    <source>
        <strain evidence="2 3">CECT 7031</strain>
    </source>
</reference>
<dbReference type="SUPFAM" id="SSF51735">
    <property type="entry name" value="NAD(P)-binding Rossmann-fold domains"/>
    <property type="match status" value="1"/>
</dbReference>
<comment type="caution">
    <text evidence="2">The sequence shown here is derived from an EMBL/GenBank/DDBJ whole genome shotgun (WGS) entry which is preliminary data.</text>
</comment>
<dbReference type="Pfam" id="PF13460">
    <property type="entry name" value="NAD_binding_10"/>
    <property type="match status" value="1"/>
</dbReference>
<organism evidence="2 3">
    <name type="scientific">Weissella soli</name>
    <dbReference type="NCBI Taxonomy" id="155866"/>
    <lineage>
        <taxon>Bacteria</taxon>
        <taxon>Bacillati</taxon>
        <taxon>Bacillota</taxon>
        <taxon>Bacilli</taxon>
        <taxon>Lactobacillales</taxon>
        <taxon>Lactobacillaceae</taxon>
        <taxon>Weissella</taxon>
    </lineage>
</organism>
<feature type="domain" description="NAD(P)-binding" evidence="1">
    <location>
        <begin position="8"/>
        <end position="150"/>
    </location>
</feature>
<sequence length="279" mass="30360">MTKYFLTGVTGRLGRAALSNLLKDVTAEDVIVGVRDLQRAPEFEALGVTVRQADYTKPETLTTALAGVDKLLLVSGVPGGEVSRFDQHRNVIDAAKAAGVTFIVYTSLTEADQNKTFLAEDHANTETYIATSGLAYAIARNNWYLENELDLIKKALAGEDFSNPVGDAKIGWALNREYGEAAAKLLTAEQPQKIYEFGGRAQTYADLAQAISSVSGRTVKVIDQPVVLSEHPDVFEKINWQLQQDIAAGVLSYTTDDLAKVLGREPLSLTQAVQELVQR</sequence>
<dbReference type="InterPro" id="IPR016040">
    <property type="entry name" value="NAD(P)-bd_dom"/>
</dbReference>